<sequence length="123" mass="14200">MPFRASSNLAQRPFLLMPEWCDHCPHSSSEHCPVRCGHVNDQPPWSPMSRRGESDAYHKLWCCDCQVYCGDHSSHTGPAYDYEQLNIELYKAHKHPLLSYVMDLFRHLISALSAIFPSRRVAE</sequence>
<keyword evidence="2" id="KW-1185">Reference proteome</keyword>
<dbReference type="AlphaFoldDB" id="A0A2H3CQA6"/>
<evidence type="ECO:0000313" key="1">
    <source>
        <dbReference type="EMBL" id="PBK80608.1"/>
    </source>
</evidence>
<protein>
    <submittedName>
        <fullName evidence="1">Uncharacterized protein</fullName>
    </submittedName>
</protein>
<dbReference type="Proteomes" id="UP000217790">
    <property type="component" value="Unassembled WGS sequence"/>
</dbReference>
<dbReference type="EMBL" id="KZ293742">
    <property type="protein sequence ID" value="PBK80608.1"/>
    <property type="molecule type" value="Genomic_DNA"/>
</dbReference>
<dbReference type="OrthoDB" id="3010120at2759"/>
<accession>A0A2H3CQA6</accession>
<dbReference type="InParanoid" id="A0A2H3CQA6"/>
<evidence type="ECO:0000313" key="2">
    <source>
        <dbReference type="Proteomes" id="UP000217790"/>
    </source>
</evidence>
<proteinExistence type="predicted"/>
<gene>
    <name evidence="1" type="ORF">ARMGADRAFT_1020765</name>
</gene>
<organism evidence="1 2">
    <name type="scientific">Armillaria gallica</name>
    <name type="common">Bulbous honey fungus</name>
    <name type="synonym">Armillaria bulbosa</name>
    <dbReference type="NCBI Taxonomy" id="47427"/>
    <lineage>
        <taxon>Eukaryota</taxon>
        <taxon>Fungi</taxon>
        <taxon>Dikarya</taxon>
        <taxon>Basidiomycota</taxon>
        <taxon>Agaricomycotina</taxon>
        <taxon>Agaricomycetes</taxon>
        <taxon>Agaricomycetidae</taxon>
        <taxon>Agaricales</taxon>
        <taxon>Marasmiineae</taxon>
        <taxon>Physalacriaceae</taxon>
        <taxon>Armillaria</taxon>
    </lineage>
</organism>
<reference evidence="2" key="1">
    <citation type="journal article" date="2017" name="Nat. Ecol. Evol.">
        <title>Genome expansion and lineage-specific genetic innovations in the forest pathogenic fungi Armillaria.</title>
        <authorList>
            <person name="Sipos G."/>
            <person name="Prasanna A.N."/>
            <person name="Walter M.C."/>
            <person name="O'Connor E."/>
            <person name="Balint B."/>
            <person name="Krizsan K."/>
            <person name="Kiss B."/>
            <person name="Hess J."/>
            <person name="Varga T."/>
            <person name="Slot J."/>
            <person name="Riley R."/>
            <person name="Boka B."/>
            <person name="Rigling D."/>
            <person name="Barry K."/>
            <person name="Lee J."/>
            <person name="Mihaltcheva S."/>
            <person name="LaButti K."/>
            <person name="Lipzen A."/>
            <person name="Waldron R."/>
            <person name="Moloney N.M."/>
            <person name="Sperisen C."/>
            <person name="Kredics L."/>
            <person name="Vagvoelgyi C."/>
            <person name="Patrignani A."/>
            <person name="Fitzpatrick D."/>
            <person name="Nagy I."/>
            <person name="Doyle S."/>
            <person name="Anderson J.B."/>
            <person name="Grigoriev I.V."/>
            <person name="Gueldener U."/>
            <person name="Muensterkoetter M."/>
            <person name="Nagy L.G."/>
        </authorList>
    </citation>
    <scope>NUCLEOTIDE SEQUENCE [LARGE SCALE GENOMIC DNA]</scope>
    <source>
        <strain evidence="2">Ar21-2</strain>
    </source>
</reference>
<name>A0A2H3CQA6_ARMGA</name>